<dbReference type="Gene3D" id="1.10.10.10">
    <property type="entry name" value="Winged helix-like DNA-binding domain superfamily/Winged helix DNA-binding domain"/>
    <property type="match status" value="1"/>
</dbReference>
<evidence type="ECO:0000256" key="1">
    <source>
        <dbReference type="ARBA" id="ARBA00010466"/>
    </source>
</evidence>
<sequence>MRSLIDLQRQLVPDLLETVRLRYAILHQVLVADMIGRRSLASALGMTERVLRAETDFLKEQGFLEINAAGMRVSQSGRRLLEEMEPVLSGLLGLSNLEEQLRARFGLSKVVIVPGDSDLSASTKRELGRAGASALLGQLREGDVIAVTGGSTLAQVAGHLTSPVPHPSNLFVPARGGLGESLEYQASTIVSAMAKRTGAQYRMLHVPDHLSEEAYTSLMHEPGVKEIVGVIRSARIVIHGIGDAMTMARRRQAEAGVVEELRQEGALAEAWGYYFDRAGSVVHKMPTAGIRLEDIMTTEVVIAVAGGKSKAEAIAAVLRFGHEDVLVTDEAAALEIAAMAD</sequence>
<dbReference type="InterPro" id="IPR048715">
    <property type="entry name" value="CggR_N"/>
</dbReference>
<dbReference type="InterPro" id="IPR036388">
    <property type="entry name" value="WH-like_DNA-bd_sf"/>
</dbReference>
<keyword evidence="8" id="KW-1185">Reference proteome</keyword>
<evidence type="ECO:0000313" key="7">
    <source>
        <dbReference type="EMBL" id="QJC50390.1"/>
    </source>
</evidence>
<dbReference type="Pfam" id="PF21715">
    <property type="entry name" value="CggR_N"/>
    <property type="match status" value="1"/>
</dbReference>
<keyword evidence="4" id="KW-0804">Transcription</keyword>
<dbReference type="InterPro" id="IPR036390">
    <property type="entry name" value="WH_DNA-bd_sf"/>
</dbReference>
<proteinExistence type="inferred from homology"/>
<dbReference type="Gene3D" id="3.40.50.1360">
    <property type="match status" value="1"/>
</dbReference>
<dbReference type="GO" id="GO:0030246">
    <property type="term" value="F:carbohydrate binding"/>
    <property type="evidence" value="ECO:0007669"/>
    <property type="project" value="InterPro"/>
</dbReference>
<name>A0A6H2GSK6_9BACL</name>
<dbReference type="SUPFAM" id="SSF46785">
    <property type="entry name" value="Winged helix' DNA-binding domain"/>
    <property type="match status" value="1"/>
</dbReference>
<dbReference type="SUPFAM" id="SSF100950">
    <property type="entry name" value="NagB/RpiA/CoA transferase-like"/>
    <property type="match status" value="1"/>
</dbReference>
<feature type="domain" description="Sugar-binding" evidence="5">
    <location>
        <begin position="93"/>
        <end position="336"/>
    </location>
</feature>
<evidence type="ECO:0000256" key="2">
    <source>
        <dbReference type="ARBA" id="ARBA00023015"/>
    </source>
</evidence>
<dbReference type="AlphaFoldDB" id="A0A6H2GSK6"/>
<dbReference type="InterPro" id="IPR037171">
    <property type="entry name" value="NagB/RpiA_transferase-like"/>
</dbReference>
<dbReference type="KEGG" id="palr:HGI30_01465"/>
<dbReference type="RefSeq" id="WP_168906070.1">
    <property type="nucleotide sequence ID" value="NZ_CP051428.1"/>
</dbReference>
<evidence type="ECO:0000259" key="5">
    <source>
        <dbReference type="Pfam" id="PF04198"/>
    </source>
</evidence>
<gene>
    <name evidence="7" type="ORF">HGI30_01465</name>
</gene>
<evidence type="ECO:0000259" key="6">
    <source>
        <dbReference type="Pfam" id="PF21715"/>
    </source>
</evidence>
<comment type="similarity">
    <text evidence="1">Belongs to the SorC transcriptional regulatory family.</text>
</comment>
<dbReference type="Proteomes" id="UP000502136">
    <property type="component" value="Chromosome"/>
</dbReference>
<dbReference type="PANTHER" id="PTHR34294">
    <property type="entry name" value="TRANSCRIPTIONAL REGULATOR-RELATED"/>
    <property type="match status" value="1"/>
</dbReference>
<evidence type="ECO:0000256" key="3">
    <source>
        <dbReference type="ARBA" id="ARBA00023125"/>
    </source>
</evidence>
<keyword evidence="3" id="KW-0238">DNA-binding</keyword>
<protein>
    <submittedName>
        <fullName evidence="7">Uncharacterized protein</fullName>
    </submittedName>
</protein>
<organism evidence="7 8">
    <name type="scientific">Paenibacillus albicereus</name>
    <dbReference type="NCBI Taxonomy" id="2726185"/>
    <lineage>
        <taxon>Bacteria</taxon>
        <taxon>Bacillati</taxon>
        <taxon>Bacillota</taxon>
        <taxon>Bacilli</taxon>
        <taxon>Bacillales</taxon>
        <taxon>Paenibacillaceae</taxon>
        <taxon>Paenibacillus</taxon>
    </lineage>
</organism>
<feature type="domain" description="CggR N-terminal DNA binding" evidence="6">
    <location>
        <begin position="20"/>
        <end position="87"/>
    </location>
</feature>
<dbReference type="EMBL" id="CP051428">
    <property type="protein sequence ID" value="QJC50390.1"/>
    <property type="molecule type" value="Genomic_DNA"/>
</dbReference>
<keyword evidence="2" id="KW-0805">Transcription regulation</keyword>
<dbReference type="GO" id="GO:0003677">
    <property type="term" value="F:DNA binding"/>
    <property type="evidence" value="ECO:0007669"/>
    <property type="project" value="UniProtKB-KW"/>
</dbReference>
<reference evidence="7 8" key="1">
    <citation type="submission" date="2020-04" db="EMBL/GenBank/DDBJ databases">
        <title>Novel Paenibacillus strain UniB2 isolated from commercial digestive syrup.</title>
        <authorList>
            <person name="Thorat V."/>
            <person name="Kirdat K."/>
            <person name="Tiwarekar B."/>
            <person name="Yadav A."/>
        </authorList>
    </citation>
    <scope>NUCLEOTIDE SEQUENCE [LARGE SCALE GENOMIC DNA]</scope>
    <source>
        <strain evidence="7 8">UniB2</strain>
    </source>
</reference>
<dbReference type="InterPro" id="IPR007324">
    <property type="entry name" value="Sugar-bd_dom_put"/>
</dbReference>
<accession>A0A6H2GSK6</accession>
<dbReference type="InterPro" id="IPR051054">
    <property type="entry name" value="SorC_transcr_regulators"/>
</dbReference>
<dbReference type="Pfam" id="PF04198">
    <property type="entry name" value="Sugar-bind"/>
    <property type="match status" value="1"/>
</dbReference>
<evidence type="ECO:0000313" key="8">
    <source>
        <dbReference type="Proteomes" id="UP000502136"/>
    </source>
</evidence>
<evidence type="ECO:0000256" key="4">
    <source>
        <dbReference type="ARBA" id="ARBA00023163"/>
    </source>
</evidence>
<dbReference type="PANTHER" id="PTHR34294:SF5">
    <property type="entry name" value="CENTRAL GLYCOLYTIC GENES REGULATOR"/>
    <property type="match status" value="1"/>
</dbReference>